<protein>
    <recommendedName>
        <fullName evidence="2">histidine kinase</fullName>
        <ecNumber evidence="2">2.7.13.3</ecNumber>
    </recommendedName>
</protein>
<evidence type="ECO:0000256" key="2">
    <source>
        <dbReference type="ARBA" id="ARBA00012438"/>
    </source>
</evidence>
<evidence type="ECO:0000313" key="4">
    <source>
        <dbReference type="Proteomes" id="UP000290378"/>
    </source>
</evidence>
<dbReference type="SUPFAM" id="SSF55785">
    <property type="entry name" value="PYP-like sensor domain (PAS domain)"/>
    <property type="match status" value="2"/>
</dbReference>
<evidence type="ECO:0000313" key="3">
    <source>
        <dbReference type="EMBL" id="RXI40189.1"/>
    </source>
</evidence>
<dbReference type="Gene3D" id="3.30.565.10">
    <property type="entry name" value="Histidine kinase-like ATPase, C-terminal domain"/>
    <property type="match status" value="1"/>
</dbReference>
<dbReference type="RefSeq" id="WP_129013821.1">
    <property type="nucleotide sequence ID" value="NZ_CBCSEI010000006.1"/>
</dbReference>
<dbReference type="InterPro" id="IPR013655">
    <property type="entry name" value="PAS_fold_3"/>
</dbReference>
<evidence type="ECO:0000256" key="1">
    <source>
        <dbReference type="ARBA" id="ARBA00000085"/>
    </source>
</evidence>
<dbReference type="InterPro" id="IPR000700">
    <property type="entry name" value="PAS-assoc_C"/>
</dbReference>
<dbReference type="GO" id="GO:0000155">
    <property type="term" value="F:phosphorelay sensor kinase activity"/>
    <property type="evidence" value="ECO:0007669"/>
    <property type="project" value="InterPro"/>
</dbReference>
<dbReference type="Pfam" id="PF08447">
    <property type="entry name" value="PAS_3"/>
    <property type="match status" value="1"/>
</dbReference>
<organism evidence="3 4">
    <name type="scientific">Arcobacter cloacae</name>
    <dbReference type="NCBI Taxonomy" id="1054034"/>
    <lineage>
        <taxon>Bacteria</taxon>
        <taxon>Pseudomonadati</taxon>
        <taxon>Campylobacterota</taxon>
        <taxon>Epsilonproteobacteria</taxon>
        <taxon>Campylobacterales</taxon>
        <taxon>Arcobacteraceae</taxon>
        <taxon>Arcobacter</taxon>
    </lineage>
</organism>
<dbReference type="InterPro" id="IPR005467">
    <property type="entry name" value="His_kinase_dom"/>
</dbReference>
<comment type="catalytic activity">
    <reaction evidence="1">
        <text>ATP + protein L-histidine = ADP + protein N-phospho-L-histidine.</text>
        <dbReference type="EC" id="2.7.13.3"/>
    </reaction>
</comment>
<dbReference type="PANTHER" id="PTHR43065">
    <property type="entry name" value="SENSOR HISTIDINE KINASE"/>
    <property type="match status" value="1"/>
</dbReference>
<dbReference type="SMART" id="SM00086">
    <property type="entry name" value="PAC"/>
    <property type="match status" value="1"/>
</dbReference>
<dbReference type="PRINTS" id="PR00344">
    <property type="entry name" value="BCTRLSENSOR"/>
</dbReference>
<gene>
    <name evidence="3" type="ORF">CP963_08885</name>
</gene>
<dbReference type="PROSITE" id="PS50113">
    <property type="entry name" value="PAC"/>
    <property type="match status" value="1"/>
</dbReference>
<dbReference type="SUPFAM" id="SSF55874">
    <property type="entry name" value="ATPase domain of HSP90 chaperone/DNA topoisomerase II/histidine kinase"/>
    <property type="match status" value="1"/>
</dbReference>
<dbReference type="InterPro" id="IPR001610">
    <property type="entry name" value="PAC"/>
</dbReference>
<keyword evidence="4" id="KW-1185">Reference proteome</keyword>
<reference evidence="3 4" key="1">
    <citation type="submission" date="2017-09" db="EMBL/GenBank/DDBJ databases">
        <title>Genomics of the genus Arcobacter.</title>
        <authorList>
            <person name="Perez-Cataluna A."/>
            <person name="Figueras M.J."/>
            <person name="Salas-Masso N."/>
        </authorList>
    </citation>
    <scope>NUCLEOTIDE SEQUENCE [LARGE SCALE GENOMIC DNA]</scope>
    <source>
        <strain evidence="3 4">CECT 7834</strain>
    </source>
</reference>
<dbReference type="Gene3D" id="1.10.287.130">
    <property type="match status" value="1"/>
</dbReference>
<dbReference type="InterPro" id="IPR036890">
    <property type="entry name" value="HATPase_C_sf"/>
</dbReference>
<dbReference type="EC" id="2.7.13.3" evidence="2"/>
<sequence length="535" mass="62308">MQEHYLKKELYEKINKDSTIFDFLEKNSLDGVWYWDLENSQNEWMSPKFWKVLGYEANEKEHLVSQWQELIFDEDLKKATENFKKHYSDITHPYDQIVRYKHKNGHTVWVRCRGSIIKDKDGKPIRMIGVHNDITSQKIAEEDLLRKNNELKAILDSSLSGILALESYYDEKGEIVDFIFTMANKEACRIVNLNEEQIIGQKLSKVHSGNFEPLDSLNGETLFDNYKRVVLSGESKMLEFYFENNGIKDWFRNKIVKNNDGFVCTFEVITQEKILQQKLEKKVKEEVEKQRNQEKILLQQSKMAAMGEMIGAIAHNWRQPLNTLSFLCIGLINQFENFSLNKNYLNKWMQRINKQLTFMSNTIDDFKNFYKPKEDFKQINLKDTISKIISLIQYELKLNKIKVNIDICDSIFLVCLENQLHQAIINILLNAKDAILENNIKDGEIVICAKKTSSSTILTIEDNGGGIKDIDILKRIFEPYFTTKQDSNGTGVGLYMSKIIIEQNLNGKIGVKNINQGLKFKIKIPNYSSAEILIR</sequence>
<dbReference type="SMART" id="SM00387">
    <property type="entry name" value="HATPase_c"/>
    <property type="match status" value="1"/>
</dbReference>
<dbReference type="Gene3D" id="3.30.450.20">
    <property type="entry name" value="PAS domain"/>
    <property type="match status" value="2"/>
</dbReference>
<dbReference type="CDD" id="cd00130">
    <property type="entry name" value="PAS"/>
    <property type="match status" value="1"/>
</dbReference>
<comment type="caution">
    <text evidence="3">The sequence shown here is derived from an EMBL/GenBank/DDBJ whole genome shotgun (WGS) entry which is preliminary data.</text>
</comment>
<proteinExistence type="predicted"/>
<name>A0A6M8NQC4_9BACT</name>
<dbReference type="SUPFAM" id="SSF47384">
    <property type="entry name" value="Homodimeric domain of signal transducing histidine kinase"/>
    <property type="match status" value="1"/>
</dbReference>
<dbReference type="InterPro" id="IPR003594">
    <property type="entry name" value="HATPase_dom"/>
</dbReference>
<dbReference type="AlphaFoldDB" id="A0A6M8NQC4"/>
<dbReference type="NCBIfam" id="TIGR00229">
    <property type="entry name" value="sensory_box"/>
    <property type="match status" value="1"/>
</dbReference>
<dbReference type="Proteomes" id="UP000290378">
    <property type="component" value="Unassembled WGS sequence"/>
</dbReference>
<dbReference type="Pfam" id="PF02518">
    <property type="entry name" value="HATPase_c"/>
    <property type="match status" value="1"/>
</dbReference>
<dbReference type="InterPro" id="IPR000014">
    <property type="entry name" value="PAS"/>
</dbReference>
<dbReference type="InterPro" id="IPR004358">
    <property type="entry name" value="Sig_transdc_His_kin-like_C"/>
</dbReference>
<dbReference type="EMBL" id="NXII01000011">
    <property type="protein sequence ID" value="RXI40189.1"/>
    <property type="molecule type" value="Genomic_DNA"/>
</dbReference>
<accession>A0A6M8NQC4</accession>
<dbReference type="InterPro" id="IPR036097">
    <property type="entry name" value="HisK_dim/P_sf"/>
</dbReference>
<dbReference type="InterPro" id="IPR035965">
    <property type="entry name" value="PAS-like_dom_sf"/>
</dbReference>
<dbReference type="PROSITE" id="PS50109">
    <property type="entry name" value="HIS_KIN"/>
    <property type="match status" value="1"/>
</dbReference>